<reference evidence="3" key="2">
    <citation type="submission" date="2020-09" db="EMBL/GenBank/DDBJ databases">
        <authorList>
            <person name="Sun Q."/>
            <person name="Zhou Y."/>
        </authorList>
    </citation>
    <scope>NUCLEOTIDE SEQUENCE</scope>
    <source>
        <strain evidence="3">CGMCC 4.7403</strain>
    </source>
</reference>
<name>A0A918Z5Q5_9ACTN</name>
<evidence type="ECO:0000313" key="3">
    <source>
        <dbReference type="EMBL" id="GHE35424.1"/>
    </source>
</evidence>
<reference evidence="3" key="1">
    <citation type="journal article" date="2014" name="Int. J. Syst. Evol. Microbiol.">
        <title>Complete genome sequence of Corynebacterium casei LMG S-19264T (=DSM 44701T), isolated from a smear-ripened cheese.</title>
        <authorList>
            <consortium name="US DOE Joint Genome Institute (JGI-PGF)"/>
            <person name="Walter F."/>
            <person name="Albersmeier A."/>
            <person name="Kalinowski J."/>
            <person name="Ruckert C."/>
        </authorList>
    </citation>
    <scope>NUCLEOTIDE SEQUENCE</scope>
    <source>
        <strain evidence="3">CGMCC 4.7403</strain>
    </source>
</reference>
<evidence type="ECO:0000313" key="4">
    <source>
        <dbReference type="Proteomes" id="UP000603227"/>
    </source>
</evidence>
<keyword evidence="2" id="KW-0472">Membrane</keyword>
<protein>
    <submittedName>
        <fullName evidence="3">Uncharacterized protein</fullName>
    </submittedName>
</protein>
<keyword evidence="4" id="KW-1185">Reference proteome</keyword>
<accession>A0A918Z5Q5</accession>
<evidence type="ECO:0000256" key="1">
    <source>
        <dbReference type="SAM" id="MobiDB-lite"/>
    </source>
</evidence>
<proteinExistence type="predicted"/>
<dbReference type="AlphaFoldDB" id="A0A918Z5Q5"/>
<dbReference type="Proteomes" id="UP000603227">
    <property type="component" value="Unassembled WGS sequence"/>
</dbReference>
<gene>
    <name evidence="3" type="ORF">GCM10017771_53220</name>
</gene>
<feature type="transmembrane region" description="Helical" evidence="2">
    <location>
        <begin position="20"/>
        <end position="39"/>
    </location>
</feature>
<organism evidence="3 4">
    <name type="scientific">Streptomyces capitiformicae</name>
    <dbReference type="NCBI Taxonomy" id="2014920"/>
    <lineage>
        <taxon>Bacteria</taxon>
        <taxon>Bacillati</taxon>
        <taxon>Actinomycetota</taxon>
        <taxon>Actinomycetes</taxon>
        <taxon>Kitasatosporales</taxon>
        <taxon>Streptomycetaceae</taxon>
        <taxon>Streptomyces</taxon>
    </lineage>
</organism>
<feature type="compositionally biased region" description="Basic and acidic residues" evidence="1">
    <location>
        <begin position="65"/>
        <end position="76"/>
    </location>
</feature>
<dbReference type="EMBL" id="BNAT01000020">
    <property type="protein sequence ID" value="GHE35424.1"/>
    <property type="molecule type" value="Genomic_DNA"/>
</dbReference>
<keyword evidence="2" id="KW-1133">Transmembrane helix</keyword>
<comment type="caution">
    <text evidence="3">The sequence shown here is derived from an EMBL/GenBank/DDBJ whole genome shotgun (WGS) entry which is preliminary data.</text>
</comment>
<keyword evidence="2" id="KW-0812">Transmembrane</keyword>
<evidence type="ECO:0000256" key="2">
    <source>
        <dbReference type="SAM" id="Phobius"/>
    </source>
</evidence>
<feature type="region of interest" description="Disordered" evidence="1">
    <location>
        <begin position="53"/>
        <end position="76"/>
    </location>
</feature>
<sequence>MRNVASAVARRRSISSSPRASYVLSVSPFAGFTVAMGMADLLRGLSFDLPARQHTPQRGQGVLMDLRDATEIHQEP</sequence>